<feature type="region of interest" description="Disordered" evidence="1">
    <location>
        <begin position="1"/>
        <end position="21"/>
    </location>
</feature>
<organism evidence="2">
    <name type="scientific">Ixodes ricinus</name>
    <name type="common">Common tick</name>
    <name type="synonym">Acarus ricinus</name>
    <dbReference type="NCBI Taxonomy" id="34613"/>
    <lineage>
        <taxon>Eukaryota</taxon>
        <taxon>Metazoa</taxon>
        <taxon>Ecdysozoa</taxon>
        <taxon>Arthropoda</taxon>
        <taxon>Chelicerata</taxon>
        <taxon>Arachnida</taxon>
        <taxon>Acari</taxon>
        <taxon>Parasitiformes</taxon>
        <taxon>Ixodida</taxon>
        <taxon>Ixodoidea</taxon>
        <taxon>Ixodidae</taxon>
        <taxon>Ixodinae</taxon>
        <taxon>Ixodes</taxon>
    </lineage>
</organism>
<dbReference type="EMBL" id="GADI01002594">
    <property type="protein sequence ID" value="JAA71214.1"/>
    <property type="molecule type" value="mRNA"/>
</dbReference>
<dbReference type="AlphaFoldDB" id="A0A0K8RL03"/>
<name>A0A0K8RL03_IXORI</name>
<sequence length="103" mass="12182">MDFSENGSERNDSNGSLISTSSLSDLRYSSGKGRRPIAAKFDSPYTGRNNYTMNERFIEDFYRNNTDWQRWIWPCFQSKNTEIDREDLMLLNVLNTIQKIKKR</sequence>
<proteinExistence type="evidence at transcript level"/>
<protein>
    <submittedName>
        <fullName evidence="2">Uncharacterized protein</fullName>
    </submittedName>
</protein>
<reference evidence="2" key="1">
    <citation type="submission" date="2012-12" db="EMBL/GenBank/DDBJ databases">
        <title>Identification and characterization of a phenylalanine ammonia-lyase gene family in Isatis indigotica Fort.</title>
        <authorList>
            <person name="Liu Q."/>
            <person name="Chen J."/>
            <person name="Zhou X."/>
            <person name="Di P."/>
            <person name="Xiao Y."/>
            <person name="Xuan H."/>
            <person name="Zhang L."/>
            <person name="Chen W."/>
        </authorList>
    </citation>
    <scope>NUCLEOTIDE SEQUENCE</scope>
    <source>
        <tissue evidence="2">Salivary gland</tissue>
    </source>
</reference>
<evidence type="ECO:0000256" key="1">
    <source>
        <dbReference type="SAM" id="MobiDB-lite"/>
    </source>
</evidence>
<evidence type="ECO:0000313" key="2">
    <source>
        <dbReference type="EMBL" id="JAA71214.1"/>
    </source>
</evidence>
<accession>A0A0K8RL03</accession>